<dbReference type="GO" id="GO:0009318">
    <property type="term" value="C:exodeoxyribonuclease VII complex"/>
    <property type="evidence" value="ECO:0007669"/>
    <property type="project" value="UniProtKB-UniRule"/>
</dbReference>
<keyword evidence="4 6" id="KW-0378">Hydrolase</keyword>
<dbReference type="PANTHER" id="PTHR34137:SF1">
    <property type="entry name" value="EXODEOXYRIBONUCLEASE 7 SMALL SUBUNIT"/>
    <property type="match status" value="1"/>
</dbReference>
<dbReference type="InterPro" id="IPR037004">
    <property type="entry name" value="Exonuc_VII_ssu_sf"/>
</dbReference>
<dbReference type="SUPFAM" id="SSF116842">
    <property type="entry name" value="XseB-like"/>
    <property type="match status" value="1"/>
</dbReference>
<dbReference type="RefSeq" id="WP_086964607.1">
    <property type="nucleotide sequence ID" value="NZ_FCOJ02000001.1"/>
</dbReference>
<dbReference type="EC" id="3.1.11.6" evidence="6"/>
<dbReference type="Proteomes" id="UP000054596">
    <property type="component" value="Unassembled WGS sequence"/>
</dbReference>
<accession>A0A157Z0C2</accession>
<dbReference type="Gene3D" id="1.10.287.1040">
    <property type="entry name" value="Exonuclease VII, small subunit"/>
    <property type="match status" value="1"/>
</dbReference>
<organism evidence="8 9">
    <name type="scientific">Caballeronia glebae</name>
    <dbReference type="NCBI Taxonomy" id="1777143"/>
    <lineage>
        <taxon>Bacteria</taxon>
        <taxon>Pseudomonadati</taxon>
        <taxon>Pseudomonadota</taxon>
        <taxon>Betaproteobacteria</taxon>
        <taxon>Burkholderiales</taxon>
        <taxon>Burkholderiaceae</taxon>
        <taxon>Caballeronia</taxon>
    </lineage>
</organism>
<evidence type="ECO:0000256" key="4">
    <source>
        <dbReference type="ARBA" id="ARBA00022801"/>
    </source>
</evidence>
<comment type="subunit">
    <text evidence="6">Heterooligomer composed of large and small subunits.</text>
</comment>
<dbReference type="NCBIfam" id="TIGR01280">
    <property type="entry name" value="xseB"/>
    <property type="match status" value="1"/>
</dbReference>
<evidence type="ECO:0000256" key="3">
    <source>
        <dbReference type="ARBA" id="ARBA00022722"/>
    </source>
</evidence>
<feature type="compositionally biased region" description="Polar residues" evidence="7">
    <location>
        <begin position="1"/>
        <end position="21"/>
    </location>
</feature>
<keyword evidence="5 6" id="KW-0269">Exonuclease</keyword>
<evidence type="ECO:0000256" key="2">
    <source>
        <dbReference type="ARBA" id="ARBA00022490"/>
    </source>
</evidence>
<dbReference type="GO" id="GO:0005829">
    <property type="term" value="C:cytosol"/>
    <property type="evidence" value="ECO:0007669"/>
    <property type="project" value="TreeGrafter"/>
</dbReference>
<evidence type="ECO:0000256" key="1">
    <source>
        <dbReference type="ARBA" id="ARBA00009998"/>
    </source>
</evidence>
<dbReference type="NCBIfam" id="NF002141">
    <property type="entry name" value="PRK00977.1-5"/>
    <property type="match status" value="1"/>
</dbReference>
<evidence type="ECO:0000256" key="5">
    <source>
        <dbReference type="ARBA" id="ARBA00022839"/>
    </source>
</evidence>
<dbReference type="AlphaFoldDB" id="A0A157Z0C2"/>
<dbReference type="OrthoDB" id="287668at2"/>
<keyword evidence="3 6" id="KW-0540">Nuclease</keyword>
<keyword evidence="9" id="KW-1185">Reference proteome</keyword>
<name>A0A157Z0C2_9BURK</name>
<dbReference type="Pfam" id="PF02609">
    <property type="entry name" value="Exonuc_VII_S"/>
    <property type="match status" value="1"/>
</dbReference>
<keyword evidence="2 6" id="KW-0963">Cytoplasm</keyword>
<dbReference type="InterPro" id="IPR003761">
    <property type="entry name" value="Exonuc_VII_S"/>
</dbReference>
<sequence>MAKTAVQETGEQTGTSAQSADAAQLPENYEAALAELESLVARMEEGALSLEESLAAYRRGAALVGFCQQQLEKVEQQVRVLDGETLKPLPAEVQRATQGAGATNDNGDDDL</sequence>
<comment type="catalytic activity">
    <reaction evidence="6">
        <text>Exonucleolytic cleavage in either 5'- to 3'- or 3'- to 5'-direction to yield nucleoside 5'-phosphates.</text>
        <dbReference type="EC" id="3.1.11.6"/>
    </reaction>
</comment>
<evidence type="ECO:0000256" key="6">
    <source>
        <dbReference type="HAMAP-Rule" id="MF_00337"/>
    </source>
</evidence>
<comment type="similarity">
    <text evidence="1 6">Belongs to the XseB family.</text>
</comment>
<feature type="region of interest" description="Disordered" evidence="7">
    <location>
        <begin position="1"/>
        <end position="23"/>
    </location>
</feature>
<dbReference type="STRING" id="1777143.AWB82_00015"/>
<proteinExistence type="inferred from homology"/>
<evidence type="ECO:0000313" key="8">
    <source>
        <dbReference type="EMBL" id="SAK38990.1"/>
    </source>
</evidence>
<reference evidence="8" key="1">
    <citation type="submission" date="2016-01" db="EMBL/GenBank/DDBJ databases">
        <authorList>
            <person name="Peeters C."/>
        </authorList>
    </citation>
    <scope>NUCLEOTIDE SEQUENCE [LARGE SCALE GENOMIC DNA]</scope>
    <source>
        <strain evidence="8">LMG 29325</strain>
    </source>
</reference>
<dbReference type="GO" id="GO:0008855">
    <property type="term" value="F:exodeoxyribonuclease VII activity"/>
    <property type="evidence" value="ECO:0007669"/>
    <property type="project" value="UniProtKB-UniRule"/>
</dbReference>
<gene>
    <name evidence="6" type="primary">xseB</name>
    <name evidence="8" type="ORF">AWB82_00015</name>
</gene>
<dbReference type="PANTHER" id="PTHR34137">
    <property type="entry name" value="EXODEOXYRIBONUCLEASE 7 SMALL SUBUNIT"/>
    <property type="match status" value="1"/>
</dbReference>
<comment type="subcellular location">
    <subcellularLocation>
        <location evidence="6">Cytoplasm</location>
    </subcellularLocation>
</comment>
<dbReference type="GO" id="GO:0006308">
    <property type="term" value="P:DNA catabolic process"/>
    <property type="evidence" value="ECO:0007669"/>
    <property type="project" value="UniProtKB-UniRule"/>
</dbReference>
<comment type="caution">
    <text evidence="8">The sequence shown here is derived from an EMBL/GenBank/DDBJ whole genome shotgun (WGS) entry which is preliminary data.</text>
</comment>
<protein>
    <recommendedName>
        <fullName evidence="6">Exodeoxyribonuclease 7 small subunit</fullName>
        <ecNumber evidence="6">3.1.11.6</ecNumber>
    </recommendedName>
    <alternativeName>
        <fullName evidence="6">Exodeoxyribonuclease VII small subunit</fullName>
        <shortName evidence="6">Exonuclease VII small subunit</shortName>
    </alternativeName>
</protein>
<dbReference type="HAMAP" id="MF_00337">
    <property type="entry name" value="Exonuc_7_S"/>
    <property type="match status" value="1"/>
</dbReference>
<dbReference type="EMBL" id="FCOJ02000001">
    <property type="protein sequence ID" value="SAK38990.1"/>
    <property type="molecule type" value="Genomic_DNA"/>
</dbReference>
<evidence type="ECO:0000313" key="9">
    <source>
        <dbReference type="Proteomes" id="UP000054596"/>
    </source>
</evidence>
<feature type="region of interest" description="Disordered" evidence="7">
    <location>
        <begin position="90"/>
        <end position="111"/>
    </location>
</feature>
<comment type="function">
    <text evidence="6">Bidirectionally degrades single-stranded DNA into large acid-insoluble oligonucleotides, which are then degraded further into small acid-soluble oligonucleotides.</text>
</comment>
<evidence type="ECO:0000256" key="7">
    <source>
        <dbReference type="SAM" id="MobiDB-lite"/>
    </source>
</evidence>